<gene>
    <name evidence="2" type="ORF">FB471_3426</name>
</gene>
<reference evidence="2 3" key="1">
    <citation type="submission" date="2019-06" db="EMBL/GenBank/DDBJ databases">
        <title>Sequencing the genomes of 1000 actinobacteria strains.</title>
        <authorList>
            <person name="Klenk H.-P."/>
        </authorList>
    </citation>
    <scope>NUCLEOTIDE SEQUENCE [LARGE SCALE GENOMIC DNA]</scope>
    <source>
        <strain evidence="2 3">DSM 45679</strain>
    </source>
</reference>
<feature type="transmembrane region" description="Helical" evidence="1">
    <location>
        <begin position="224"/>
        <end position="244"/>
    </location>
</feature>
<dbReference type="Proteomes" id="UP000320876">
    <property type="component" value="Unassembled WGS sequence"/>
</dbReference>
<comment type="caution">
    <text evidence="2">The sequence shown here is derived from an EMBL/GenBank/DDBJ whole genome shotgun (WGS) entry which is preliminary data.</text>
</comment>
<feature type="transmembrane region" description="Helical" evidence="1">
    <location>
        <begin position="289"/>
        <end position="311"/>
    </location>
</feature>
<dbReference type="OrthoDB" id="343560at2"/>
<feature type="transmembrane region" description="Helical" evidence="1">
    <location>
        <begin position="256"/>
        <end position="277"/>
    </location>
</feature>
<feature type="transmembrane region" description="Helical" evidence="1">
    <location>
        <begin position="120"/>
        <end position="142"/>
    </location>
</feature>
<feature type="transmembrane region" description="Helical" evidence="1">
    <location>
        <begin position="79"/>
        <end position="100"/>
    </location>
</feature>
<keyword evidence="3" id="KW-1185">Reference proteome</keyword>
<keyword evidence="1" id="KW-0472">Membrane</keyword>
<dbReference type="AlphaFoldDB" id="A0A542DKN5"/>
<feature type="transmembrane region" description="Helical" evidence="1">
    <location>
        <begin position="50"/>
        <end position="67"/>
    </location>
</feature>
<name>A0A542DKN5_AMYCI</name>
<dbReference type="RefSeq" id="WP_141999447.1">
    <property type="nucleotide sequence ID" value="NZ_VFML01000001.1"/>
</dbReference>
<evidence type="ECO:0000256" key="1">
    <source>
        <dbReference type="SAM" id="Phobius"/>
    </source>
</evidence>
<sequence length="326" mass="34752">MSSVLHTTRGWHRPLLVNTALMLSLVAVSIVGLLVDDRALLGEPVWVKPLKFGLSFAVYAATLAWLLGRLTRARRFGWWVGTVFAVVGVIEVGVVAFAAARGTFSHFNQSEEPANQAVQTIFNLGIPGIFVANLIIAIMVLFQRTGDRALTRAIRTGLAISTVGMFLAFWIVSVNVEDPRQVTDARGETMPMVGGHGVGTPDGGGLPILNWSTEGGDMRVPHFVGLHGIQVMLLLAIGLTALATRYVWLRDERTRARLVGVGAAGYSGLLAVVTWQAMRGQSLIHPDAATLTAFGTVVVLTGLALATVVAAGKRAAARSEEPALTR</sequence>
<keyword evidence="1" id="KW-1133">Transmembrane helix</keyword>
<feature type="transmembrane region" description="Helical" evidence="1">
    <location>
        <begin position="154"/>
        <end position="172"/>
    </location>
</feature>
<feature type="transmembrane region" description="Helical" evidence="1">
    <location>
        <begin position="15"/>
        <end position="35"/>
    </location>
</feature>
<evidence type="ECO:0000313" key="2">
    <source>
        <dbReference type="EMBL" id="TQJ03662.1"/>
    </source>
</evidence>
<evidence type="ECO:0000313" key="3">
    <source>
        <dbReference type="Proteomes" id="UP000320876"/>
    </source>
</evidence>
<keyword evidence="1" id="KW-0812">Transmembrane</keyword>
<organism evidence="2 3">
    <name type="scientific">Amycolatopsis cihanbeyliensis</name>
    <dbReference type="NCBI Taxonomy" id="1128664"/>
    <lineage>
        <taxon>Bacteria</taxon>
        <taxon>Bacillati</taxon>
        <taxon>Actinomycetota</taxon>
        <taxon>Actinomycetes</taxon>
        <taxon>Pseudonocardiales</taxon>
        <taxon>Pseudonocardiaceae</taxon>
        <taxon>Amycolatopsis</taxon>
    </lineage>
</organism>
<accession>A0A542DKN5</accession>
<protein>
    <submittedName>
        <fullName evidence="2">Uncharacterized protein</fullName>
    </submittedName>
</protein>
<dbReference type="EMBL" id="VFML01000001">
    <property type="protein sequence ID" value="TQJ03662.1"/>
    <property type="molecule type" value="Genomic_DNA"/>
</dbReference>
<proteinExistence type="predicted"/>